<feature type="transmembrane region" description="Helical" evidence="7">
    <location>
        <begin position="241"/>
        <end position="259"/>
    </location>
</feature>
<feature type="domain" description="TRAP C4-dicarboxylate transport system permease DctM subunit" evidence="8">
    <location>
        <begin position="8"/>
        <end position="415"/>
    </location>
</feature>
<sequence length="427" mass="43805">MSVLLVIAGVLVLLLLGVPVFFALILPSLVYFAVQGPEELTAVIPTTAGGLNSFPLVAVPLFIMMGALANETGVTERLFTAADKFLGHLRGSLGYVNVTVSLGFSWMSGSALADSAALGRIEVPAMLKRGYPSSFATGITAASGIVGPVMPPSIPAVLYAVAAGVSLGGLLIAGILPALLLVLALMLSVFIWARDKHDLVSPKATWSERARAAAGAVPALVAPVLLLGGILVGVFTPTEAAAVAVGYLVILGLVSRVLTRAVLGRVLATTARNVGAILVLVAAASLFGRVMTLEQVPQAMTDTLTGLSENPAVFLGMTLVILLIAGMLLEPASALLIFAPVLLPTAQELGIDPLHFGSVVILSVLLGLVTPPVGLICYVLSDVTDVSVSDIFRGVAPFYVPLVACLLLVTFVPSITLALPTAFGFTG</sequence>
<feature type="transmembrane region" description="Helical" evidence="7">
    <location>
        <begin position="130"/>
        <end position="150"/>
    </location>
</feature>
<evidence type="ECO:0000256" key="5">
    <source>
        <dbReference type="ARBA" id="ARBA00022989"/>
    </source>
</evidence>
<name>A0ABW4L4H0_9MICO</name>
<feature type="transmembrane region" description="Helical" evidence="7">
    <location>
        <begin position="312"/>
        <end position="342"/>
    </location>
</feature>
<evidence type="ECO:0000259" key="8">
    <source>
        <dbReference type="Pfam" id="PF06808"/>
    </source>
</evidence>
<feature type="transmembrane region" description="Helical" evidence="7">
    <location>
        <begin position="271"/>
        <end position="292"/>
    </location>
</feature>
<feature type="transmembrane region" description="Helical" evidence="7">
    <location>
        <begin position="170"/>
        <end position="193"/>
    </location>
</feature>
<evidence type="ECO:0000256" key="6">
    <source>
        <dbReference type="ARBA" id="ARBA00023136"/>
    </source>
</evidence>
<reference evidence="10" key="1">
    <citation type="journal article" date="2019" name="Int. J. Syst. Evol. Microbiol.">
        <title>The Global Catalogue of Microorganisms (GCM) 10K type strain sequencing project: providing services to taxonomists for standard genome sequencing and annotation.</title>
        <authorList>
            <consortium name="The Broad Institute Genomics Platform"/>
            <consortium name="The Broad Institute Genome Sequencing Center for Infectious Disease"/>
            <person name="Wu L."/>
            <person name="Ma J."/>
        </authorList>
    </citation>
    <scope>NUCLEOTIDE SEQUENCE [LARGE SCALE GENOMIC DNA]</scope>
    <source>
        <strain evidence="10">JCM 17130</strain>
    </source>
</reference>
<feature type="transmembrane region" description="Helical" evidence="7">
    <location>
        <begin position="47"/>
        <end position="69"/>
    </location>
</feature>
<feature type="transmembrane region" description="Helical" evidence="7">
    <location>
        <begin position="354"/>
        <end position="381"/>
    </location>
</feature>
<keyword evidence="6 7" id="KW-0472">Membrane</keyword>
<proteinExistence type="predicted"/>
<keyword evidence="2" id="KW-1003">Cell membrane</keyword>
<evidence type="ECO:0000256" key="1">
    <source>
        <dbReference type="ARBA" id="ARBA00004429"/>
    </source>
</evidence>
<dbReference type="PIRSF" id="PIRSF006066">
    <property type="entry name" value="HI0050"/>
    <property type="match status" value="1"/>
</dbReference>
<protein>
    <submittedName>
        <fullName evidence="9">TRAP transporter large permease</fullName>
    </submittedName>
</protein>
<keyword evidence="4 7" id="KW-0812">Transmembrane</keyword>
<evidence type="ECO:0000313" key="10">
    <source>
        <dbReference type="Proteomes" id="UP001597277"/>
    </source>
</evidence>
<organism evidence="9 10">
    <name type="scientific">Georgenia deserti</name>
    <dbReference type="NCBI Taxonomy" id="2093781"/>
    <lineage>
        <taxon>Bacteria</taxon>
        <taxon>Bacillati</taxon>
        <taxon>Actinomycetota</taxon>
        <taxon>Actinomycetes</taxon>
        <taxon>Micrococcales</taxon>
        <taxon>Bogoriellaceae</taxon>
        <taxon>Georgenia</taxon>
    </lineage>
</organism>
<accession>A0ABW4L4H0</accession>
<feature type="transmembrane region" description="Helical" evidence="7">
    <location>
        <begin position="401"/>
        <end position="425"/>
    </location>
</feature>
<dbReference type="EMBL" id="JBHUEE010000002">
    <property type="protein sequence ID" value="MFD1717535.1"/>
    <property type="molecule type" value="Genomic_DNA"/>
</dbReference>
<comment type="subcellular location">
    <subcellularLocation>
        <location evidence="1">Cell inner membrane</location>
        <topology evidence="1">Multi-pass membrane protein</topology>
    </subcellularLocation>
</comment>
<keyword evidence="3" id="KW-0997">Cell inner membrane</keyword>
<dbReference type="RefSeq" id="WP_388003953.1">
    <property type="nucleotide sequence ID" value="NZ_JBHUEE010000002.1"/>
</dbReference>
<keyword evidence="10" id="KW-1185">Reference proteome</keyword>
<gene>
    <name evidence="9" type="ORF">ACFSE6_06790</name>
</gene>
<evidence type="ECO:0000313" key="9">
    <source>
        <dbReference type="EMBL" id="MFD1717535.1"/>
    </source>
</evidence>
<dbReference type="InterPro" id="IPR004681">
    <property type="entry name" value="TRAP_DctM"/>
</dbReference>
<evidence type="ECO:0000256" key="4">
    <source>
        <dbReference type="ARBA" id="ARBA00022692"/>
    </source>
</evidence>
<comment type="caution">
    <text evidence="9">The sequence shown here is derived from an EMBL/GenBank/DDBJ whole genome shotgun (WGS) entry which is preliminary data.</text>
</comment>
<evidence type="ECO:0000256" key="7">
    <source>
        <dbReference type="SAM" id="Phobius"/>
    </source>
</evidence>
<dbReference type="PANTHER" id="PTHR33362">
    <property type="entry name" value="SIALIC ACID TRAP TRANSPORTER PERMEASE PROTEIN SIAT-RELATED"/>
    <property type="match status" value="1"/>
</dbReference>
<keyword evidence="5 7" id="KW-1133">Transmembrane helix</keyword>
<dbReference type="NCBIfam" id="TIGR00786">
    <property type="entry name" value="dctM"/>
    <property type="match status" value="1"/>
</dbReference>
<dbReference type="Proteomes" id="UP001597277">
    <property type="component" value="Unassembled WGS sequence"/>
</dbReference>
<dbReference type="InterPro" id="IPR010656">
    <property type="entry name" value="DctM"/>
</dbReference>
<feature type="transmembrane region" description="Helical" evidence="7">
    <location>
        <begin position="213"/>
        <end position="235"/>
    </location>
</feature>
<dbReference type="Pfam" id="PF06808">
    <property type="entry name" value="DctM"/>
    <property type="match status" value="1"/>
</dbReference>
<evidence type="ECO:0000256" key="3">
    <source>
        <dbReference type="ARBA" id="ARBA00022519"/>
    </source>
</evidence>
<evidence type="ECO:0000256" key="2">
    <source>
        <dbReference type="ARBA" id="ARBA00022475"/>
    </source>
</evidence>